<gene>
    <name evidence="2" type="ORF">EC604_17970</name>
</gene>
<evidence type="ECO:0000313" key="3">
    <source>
        <dbReference type="Proteomes" id="UP000323664"/>
    </source>
</evidence>
<feature type="transmembrane region" description="Helical" evidence="1">
    <location>
        <begin position="7"/>
        <end position="26"/>
    </location>
</feature>
<dbReference type="OrthoDB" id="2634702at2"/>
<keyword evidence="1" id="KW-0812">Transmembrane</keyword>
<dbReference type="RefSeq" id="WP_123065486.1">
    <property type="nucleotide sequence ID" value="NZ_RIAS01000010.1"/>
</dbReference>
<dbReference type="AlphaFoldDB" id="A0A5M9WW12"/>
<evidence type="ECO:0000313" key="2">
    <source>
        <dbReference type="EMBL" id="KAA8785722.1"/>
    </source>
</evidence>
<accession>A0A5M9WW12</accession>
<protein>
    <submittedName>
        <fullName evidence="2">Uncharacterized protein</fullName>
    </submittedName>
</protein>
<keyword evidence="1" id="KW-1133">Transmembrane helix</keyword>
<reference evidence="2 3" key="1">
    <citation type="journal article" date="2019" name="J. Ind. Microbiol. Biotechnol.">
        <title>Paenibacillus amylolyticus 27C64 has a diverse set of carbohydrate-active enzymes and complete pectin deconstruction system.</title>
        <authorList>
            <person name="Keggi C."/>
            <person name="Doran-Peterson J."/>
        </authorList>
    </citation>
    <scope>NUCLEOTIDE SEQUENCE [LARGE SCALE GENOMIC DNA]</scope>
    <source>
        <strain evidence="2 3">27C64</strain>
    </source>
</reference>
<dbReference type="EMBL" id="RIAS01000010">
    <property type="protein sequence ID" value="KAA8785722.1"/>
    <property type="molecule type" value="Genomic_DNA"/>
</dbReference>
<dbReference type="Proteomes" id="UP000323664">
    <property type="component" value="Unassembled WGS sequence"/>
</dbReference>
<feature type="transmembrane region" description="Helical" evidence="1">
    <location>
        <begin position="62"/>
        <end position="83"/>
    </location>
</feature>
<keyword evidence="1" id="KW-0472">Membrane</keyword>
<sequence length="89" mass="10202">MKSKMNFLVPLICSIVLFVIGFQFIAQSTDWGMDKAMLVFAEYQNVKSDTFGIFGSFINSEIWSYKIEGILLIFLGMLMLYLANSLRNK</sequence>
<organism evidence="2 3">
    <name type="scientific">Paenibacillus amylolyticus</name>
    <dbReference type="NCBI Taxonomy" id="1451"/>
    <lineage>
        <taxon>Bacteria</taxon>
        <taxon>Bacillati</taxon>
        <taxon>Bacillota</taxon>
        <taxon>Bacilli</taxon>
        <taxon>Bacillales</taxon>
        <taxon>Paenibacillaceae</taxon>
        <taxon>Paenibacillus</taxon>
    </lineage>
</organism>
<comment type="caution">
    <text evidence="2">The sequence shown here is derived from an EMBL/GenBank/DDBJ whole genome shotgun (WGS) entry which is preliminary data.</text>
</comment>
<evidence type="ECO:0000256" key="1">
    <source>
        <dbReference type="SAM" id="Phobius"/>
    </source>
</evidence>
<proteinExistence type="predicted"/>
<name>A0A5M9WW12_PAEAM</name>